<dbReference type="PRINTS" id="PR00081">
    <property type="entry name" value="GDHRDH"/>
</dbReference>
<evidence type="ECO:0000256" key="3">
    <source>
        <dbReference type="SAM" id="MobiDB-lite"/>
    </source>
</evidence>
<evidence type="ECO:0000313" key="5">
    <source>
        <dbReference type="EMBL" id="KAK4208233.1"/>
    </source>
</evidence>
<keyword evidence="2" id="KW-0560">Oxidoreductase</keyword>
<dbReference type="Proteomes" id="UP001301769">
    <property type="component" value="Unassembled WGS sequence"/>
</dbReference>
<dbReference type="Pfam" id="PF00106">
    <property type="entry name" value="adh_short"/>
    <property type="match status" value="1"/>
</dbReference>
<dbReference type="SUPFAM" id="SSF51735">
    <property type="entry name" value="NAD(P)-binding Rossmann-fold domains"/>
    <property type="match status" value="1"/>
</dbReference>
<gene>
    <name evidence="5" type="ORF">QBC37DRAFT_432259</name>
</gene>
<evidence type="ECO:0000313" key="6">
    <source>
        <dbReference type="Proteomes" id="UP001301769"/>
    </source>
</evidence>
<dbReference type="GO" id="GO:0016491">
    <property type="term" value="F:oxidoreductase activity"/>
    <property type="evidence" value="ECO:0007669"/>
    <property type="project" value="UniProtKB-KW"/>
</dbReference>
<comment type="caution">
    <text evidence="5">The sequence shown here is derived from an EMBL/GenBank/DDBJ whole genome shotgun (WGS) entry which is preliminary data.</text>
</comment>
<keyword evidence="4" id="KW-0732">Signal</keyword>
<keyword evidence="6" id="KW-1185">Reference proteome</keyword>
<reference evidence="5" key="2">
    <citation type="submission" date="2023-05" db="EMBL/GenBank/DDBJ databases">
        <authorList>
            <consortium name="Lawrence Berkeley National Laboratory"/>
            <person name="Steindorff A."/>
            <person name="Hensen N."/>
            <person name="Bonometti L."/>
            <person name="Westerberg I."/>
            <person name="Brannstrom I.O."/>
            <person name="Guillou S."/>
            <person name="Cros-Aarteil S."/>
            <person name="Calhoun S."/>
            <person name="Haridas S."/>
            <person name="Kuo A."/>
            <person name="Mondo S."/>
            <person name="Pangilinan J."/>
            <person name="Riley R."/>
            <person name="Labutti K."/>
            <person name="Andreopoulos B."/>
            <person name="Lipzen A."/>
            <person name="Chen C."/>
            <person name="Yanf M."/>
            <person name="Daum C."/>
            <person name="Ng V."/>
            <person name="Clum A."/>
            <person name="Ohm R."/>
            <person name="Martin F."/>
            <person name="Silar P."/>
            <person name="Natvig D."/>
            <person name="Lalanne C."/>
            <person name="Gautier V."/>
            <person name="Ament-Velasquez S.L."/>
            <person name="Kruys A."/>
            <person name="Hutchinson M.I."/>
            <person name="Powell A.J."/>
            <person name="Barry K."/>
            <person name="Miller A.N."/>
            <person name="Grigoriev I.V."/>
            <person name="Debuchy R."/>
            <person name="Gladieux P."/>
            <person name="Thoren M.H."/>
            <person name="Johannesson H."/>
        </authorList>
    </citation>
    <scope>NUCLEOTIDE SEQUENCE</scope>
    <source>
        <strain evidence="5">PSN293</strain>
    </source>
</reference>
<dbReference type="Gene3D" id="3.40.50.720">
    <property type="entry name" value="NAD(P)-binding Rossmann-like Domain"/>
    <property type="match status" value="1"/>
</dbReference>
<feature type="signal peptide" evidence="4">
    <location>
        <begin position="1"/>
        <end position="18"/>
    </location>
</feature>
<sequence>MMMQLFAVIGALATLNFAKNAYQFLTFHFVKPAKPLSSYKRTSQPRDDTEDEKTTWALITGSSAGIGLGIAQELILQGFGVILHGHLPVELAEAKDHLLKYGQSHPPRKQVKSTPPPQIEIRVLDARTATDDDLTSLVNSLSHLDVSILVNNVGGNAIREPNFLEVKDMTTRDIDSVIDQNARFMSRLTCLILPSLAKNPKALIINFSSAGKVGCPWLVMYSATKAFNHGFSVGLGRELKLNPQTKHIDCICVIPHEVKSQGNSKGVPGNAPNWDDFGREIVQKVDNAVRRGEWEIRPHLGHGIEAGILNGGLDWLVWWIPGLDWNAVLEKGFVDTIRRKRDAWWEFKGARVNENGLWDGGNGNLETVGNGNGNGAKVVTEDGGATRKVNNGDGRKHSED</sequence>
<feature type="region of interest" description="Disordered" evidence="3">
    <location>
        <begin position="368"/>
        <end position="400"/>
    </location>
</feature>
<dbReference type="PANTHER" id="PTHR43899">
    <property type="entry name" value="RH59310P"/>
    <property type="match status" value="1"/>
</dbReference>
<dbReference type="PANTHER" id="PTHR43899:SF13">
    <property type="entry name" value="RH59310P"/>
    <property type="match status" value="1"/>
</dbReference>
<organism evidence="5 6">
    <name type="scientific">Rhypophila decipiens</name>
    <dbReference type="NCBI Taxonomy" id="261697"/>
    <lineage>
        <taxon>Eukaryota</taxon>
        <taxon>Fungi</taxon>
        <taxon>Dikarya</taxon>
        <taxon>Ascomycota</taxon>
        <taxon>Pezizomycotina</taxon>
        <taxon>Sordariomycetes</taxon>
        <taxon>Sordariomycetidae</taxon>
        <taxon>Sordariales</taxon>
        <taxon>Naviculisporaceae</taxon>
        <taxon>Rhypophila</taxon>
    </lineage>
</organism>
<dbReference type="EMBL" id="MU858252">
    <property type="protein sequence ID" value="KAK4208233.1"/>
    <property type="molecule type" value="Genomic_DNA"/>
</dbReference>
<dbReference type="GO" id="GO:0005783">
    <property type="term" value="C:endoplasmic reticulum"/>
    <property type="evidence" value="ECO:0007669"/>
    <property type="project" value="TreeGrafter"/>
</dbReference>
<dbReference type="InterPro" id="IPR036291">
    <property type="entry name" value="NAD(P)-bd_dom_sf"/>
</dbReference>
<reference evidence="5" key="1">
    <citation type="journal article" date="2023" name="Mol. Phylogenet. Evol.">
        <title>Genome-scale phylogeny and comparative genomics of the fungal order Sordariales.</title>
        <authorList>
            <person name="Hensen N."/>
            <person name="Bonometti L."/>
            <person name="Westerberg I."/>
            <person name="Brannstrom I.O."/>
            <person name="Guillou S."/>
            <person name="Cros-Aarteil S."/>
            <person name="Calhoun S."/>
            <person name="Haridas S."/>
            <person name="Kuo A."/>
            <person name="Mondo S."/>
            <person name="Pangilinan J."/>
            <person name="Riley R."/>
            <person name="LaButti K."/>
            <person name="Andreopoulos B."/>
            <person name="Lipzen A."/>
            <person name="Chen C."/>
            <person name="Yan M."/>
            <person name="Daum C."/>
            <person name="Ng V."/>
            <person name="Clum A."/>
            <person name="Steindorff A."/>
            <person name="Ohm R.A."/>
            <person name="Martin F."/>
            <person name="Silar P."/>
            <person name="Natvig D.O."/>
            <person name="Lalanne C."/>
            <person name="Gautier V."/>
            <person name="Ament-Velasquez S.L."/>
            <person name="Kruys A."/>
            <person name="Hutchinson M.I."/>
            <person name="Powell A.J."/>
            <person name="Barry K."/>
            <person name="Miller A.N."/>
            <person name="Grigoriev I.V."/>
            <person name="Debuchy R."/>
            <person name="Gladieux P."/>
            <person name="Hiltunen Thoren M."/>
            <person name="Johannesson H."/>
        </authorList>
    </citation>
    <scope>NUCLEOTIDE SEQUENCE</scope>
    <source>
        <strain evidence="5">PSN293</strain>
    </source>
</reference>
<name>A0AAN6XWI8_9PEZI</name>
<proteinExistence type="inferred from homology"/>
<feature type="chain" id="PRO_5043031292" evidence="4">
    <location>
        <begin position="19"/>
        <end position="400"/>
    </location>
</feature>
<evidence type="ECO:0000256" key="1">
    <source>
        <dbReference type="ARBA" id="ARBA00006484"/>
    </source>
</evidence>
<evidence type="ECO:0000256" key="4">
    <source>
        <dbReference type="SAM" id="SignalP"/>
    </source>
</evidence>
<dbReference type="InterPro" id="IPR002347">
    <property type="entry name" value="SDR_fam"/>
</dbReference>
<comment type="similarity">
    <text evidence="1">Belongs to the short-chain dehydrogenases/reductases (SDR) family.</text>
</comment>
<dbReference type="InterPro" id="IPR051019">
    <property type="entry name" value="VLCFA-Steroid_DH"/>
</dbReference>
<dbReference type="AlphaFoldDB" id="A0AAN6XWI8"/>
<protein>
    <submittedName>
        <fullName evidence="5">NAD(P)-binding protein</fullName>
    </submittedName>
</protein>
<accession>A0AAN6XWI8</accession>
<evidence type="ECO:0000256" key="2">
    <source>
        <dbReference type="ARBA" id="ARBA00023002"/>
    </source>
</evidence>